<reference evidence="1 2" key="1">
    <citation type="submission" date="2019-07" db="EMBL/GenBank/DDBJ databases">
        <title>complete genome sequencing of Ornithinimicrobium sp. H23M54.</title>
        <authorList>
            <person name="Bae J.-W."/>
            <person name="Lee S.-Y."/>
        </authorList>
    </citation>
    <scope>NUCLEOTIDE SEQUENCE [LARGE SCALE GENOMIC DNA]</scope>
    <source>
        <strain evidence="1 2">H23M54</strain>
    </source>
</reference>
<protein>
    <submittedName>
        <fullName evidence="1">Uncharacterized protein</fullName>
    </submittedName>
</protein>
<sequence length="87" mass="9303">MTIDCESCPVRGRHCGDCIVPVLGRVWLADPQPVSQPVTQPQERAATLSLDFEETEALESFVRAGLVSRAEASRVRAHSTAPSIAAG</sequence>
<evidence type="ECO:0000313" key="2">
    <source>
        <dbReference type="Proteomes" id="UP000315395"/>
    </source>
</evidence>
<gene>
    <name evidence="1" type="ORF">FNH13_08640</name>
</gene>
<proteinExistence type="predicted"/>
<dbReference type="EMBL" id="CP041616">
    <property type="protein sequence ID" value="QDO88402.1"/>
    <property type="molecule type" value="Genomic_DNA"/>
</dbReference>
<keyword evidence="2" id="KW-1185">Reference proteome</keyword>
<organism evidence="1 2">
    <name type="scientific">Ornithinimicrobium ciconiae</name>
    <dbReference type="NCBI Taxonomy" id="2594265"/>
    <lineage>
        <taxon>Bacteria</taxon>
        <taxon>Bacillati</taxon>
        <taxon>Actinomycetota</taxon>
        <taxon>Actinomycetes</taxon>
        <taxon>Micrococcales</taxon>
        <taxon>Ornithinimicrobiaceae</taxon>
        <taxon>Ornithinimicrobium</taxon>
    </lineage>
</organism>
<dbReference type="AlphaFoldDB" id="A0A516GA76"/>
<evidence type="ECO:0000313" key="1">
    <source>
        <dbReference type="EMBL" id="QDO88402.1"/>
    </source>
</evidence>
<dbReference type="Proteomes" id="UP000315395">
    <property type="component" value="Chromosome"/>
</dbReference>
<dbReference type="KEGG" id="orz:FNH13_08640"/>
<name>A0A516GA76_9MICO</name>
<accession>A0A516GA76</accession>
<dbReference type="RefSeq" id="WP_143783080.1">
    <property type="nucleotide sequence ID" value="NZ_CP041616.1"/>
</dbReference>
<dbReference type="OrthoDB" id="4774211at2"/>